<evidence type="ECO:0000313" key="8">
    <source>
        <dbReference type="EMBL" id="SQC92078.1"/>
    </source>
</evidence>
<dbReference type="FunFam" id="3.40.50.10440:FF:000001">
    <property type="entry name" value="Dihydroxyacetone kinase, DhaK subunit"/>
    <property type="match status" value="1"/>
</dbReference>
<keyword evidence="4" id="KW-0067">ATP-binding</keyword>
<proteinExistence type="predicted"/>
<feature type="domain" description="DhaL" evidence="5">
    <location>
        <begin position="355"/>
        <end position="546"/>
    </location>
</feature>
<reference evidence="8 10" key="2">
    <citation type="submission" date="2018-06" db="EMBL/GenBank/DDBJ databases">
        <authorList>
            <consortium name="Pathogen Informatics"/>
            <person name="Doyle S."/>
        </authorList>
    </citation>
    <scope>NUCLEOTIDE SEQUENCE [LARGE SCALE GENOMIC DNA]</scope>
    <source>
        <strain evidence="8 10">NCTC12120</strain>
    </source>
</reference>
<dbReference type="InterPro" id="IPR004007">
    <property type="entry name" value="DhaL_dom"/>
</dbReference>
<reference evidence="7 9" key="1">
    <citation type="submission" date="2017-09" db="EMBL/GenBank/DDBJ databases">
        <title>FDA dAtabase for Regulatory Grade micrObial Sequences (FDA-ARGOS): Supporting development and validation of Infectious Disease Dx tests.</title>
        <authorList>
            <person name="Minogue T."/>
            <person name="Wolcott M."/>
            <person name="Wasieloski L."/>
            <person name="Aguilar W."/>
            <person name="Moore D."/>
            <person name="Tallon L."/>
            <person name="Sadzewicz L."/>
            <person name="Ott S."/>
            <person name="Zhao X."/>
            <person name="Nagaraj S."/>
            <person name="Vavikolanu K."/>
            <person name="Aluvathingal J."/>
            <person name="Nadendla S."/>
            <person name="Sichtig H."/>
        </authorList>
    </citation>
    <scope>NUCLEOTIDE SEQUENCE [LARGE SCALE GENOMIC DNA]</scope>
    <source>
        <strain evidence="7 9">FDAARGOS_392</strain>
        <plasmid evidence="9">Plasmid unnamed</plasmid>
        <plasmid evidence="7">unnamed</plasmid>
    </source>
</reference>
<dbReference type="Gene3D" id="3.40.50.10440">
    <property type="entry name" value="Dihydroxyacetone kinase, domain 1"/>
    <property type="match status" value="1"/>
</dbReference>
<dbReference type="EMBL" id="UAVU01000009">
    <property type="protein sequence ID" value="SQC92078.1"/>
    <property type="molecule type" value="Genomic_DNA"/>
</dbReference>
<dbReference type="InterPro" id="IPR004006">
    <property type="entry name" value="DhaK_dom"/>
</dbReference>
<dbReference type="GO" id="GO:0005829">
    <property type="term" value="C:cytosol"/>
    <property type="evidence" value="ECO:0007669"/>
    <property type="project" value="TreeGrafter"/>
</dbReference>
<evidence type="ECO:0000256" key="1">
    <source>
        <dbReference type="ARBA" id="ARBA00022679"/>
    </source>
</evidence>
<dbReference type="PROSITE" id="PS51480">
    <property type="entry name" value="DHAL"/>
    <property type="match status" value="1"/>
</dbReference>
<dbReference type="Proteomes" id="UP000217979">
    <property type="component" value="Plasmid unnamed"/>
</dbReference>
<dbReference type="RefSeq" id="WP_061278991.1">
    <property type="nucleotide sequence ID" value="NZ_CP023526.1"/>
</dbReference>
<dbReference type="PANTHER" id="PTHR28629">
    <property type="entry name" value="TRIOKINASE/FMN CYCLASE"/>
    <property type="match status" value="1"/>
</dbReference>
<organism evidence="7 9">
    <name type="scientific">Cedecea neteri</name>
    <dbReference type="NCBI Taxonomy" id="158822"/>
    <lineage>
        <taxon>Bacteria</taxon>
        <taxon>Pseudomonadati</taxon>
        <taxon>Pseudomonadota</taxon>
        <taxon>Gammaproteobacteria</taxon>
        <taxon>Enterobacterales</taxon>
        <taxon>Enterobacteriaceae</taxon>
        <taxon>Cedecea</taxon>
    </lineage>
</organism>
<feature type="domain" description="DhaK" evidence="6">
    <location>
        <begin position="8"/>
        <end position="326"/>
    </location>
</feature>
<evidence type="ECO:0000256" key="3">
    <source>
        <dbReference type="ARBA" id="ARBA00022777"/>
    </source>
</evidence>
<evidence type="ECO:0000259" key="6">
    <source>
        <dbReference type="PROSITE" id="PS51481"/>
    </source>
</evidence>
<evidence type="ECO:0000313" key="7">
    <source>
        <dbReference type="EMBL" id="ATF95487.1"/>
    </source>
</evidence>
<evidence type="ECO:0000313" key="9">
    <source>
        <dbReference type="Proteomes" id="UP000217979"/>
    </source>
</evidence>
<dbReference type="EC" id="2.7.1.29" evidence="8"/>
<geneLocation type="plasmid" evidence="7">
    <name>unnamed</name>
</geneLocation>
<keyword evidence="1 8" id="KW-0808">Transferase</keyword>
<evidence type="ECO:0000259" key="5">
    <source>
        <dbReference type="PROSITE" id="PS51480"/>
    </source>
</evidence>
<dbReference type="GO" id="GO:0019563">
    <property type="term" value="P:glycerol catabolic process"/>
    <property type="evidence" value="ECO:0007669"/>
    <property type="project" value="TreeGrafter"/>
</dbReference>
<dbReference type="InterPro" id="IPR036117">
    <property type="entry name" value="DhaL_dom_sf"/>
</dbReference>
<keyword evidence="3 7" id="KW-0418">Kinase</keyword>
<dbReference type="Gene3D" id="3.30.1180.20">
    <property type="entry name" value="Dihydroxyacetone kinase, domain 2"/>
    <property type="match status" value="1"/>
</dbReference>
<dbReference type="SMART" id="SM01120">
    <property type="entry name" value="Dak2"/>
    <property type="match status" value="1"/>
</dbReference>
<dbReference type="Pfam" id="PF02734">
    <property type="entry name" value="Dak2"/>
    <property type="match status" value="1"/>
</dbReference>
<gene>
    <name evidence="8" type="primary">dhaK_6</name>
    <name evidence="7" type="ORF">CO704_25795</name>
    <name evidence="8" type="ORF">NCTC12120_05264</name>
</gene>
<dbReference type="Proteomes" id="UP000251197">
    <property type="component" value="Unassembled WGS sequence"/>
</dbReference>
<sequence>MSQFFMNQKADLVSEALEGMLCTCPFNNLAMLDAGRDIRIVVRRDWDKRNVAIISGGGAGHEPAHAGFVGRGMLTAAVCGDVFASPSVDAVLSAIINVTGDSGCLLIVKNYTGDRLNFGLAAEKARKLGYRVELVMVRDDISLPDNPQPRGVAGTALVHKIAGFVAEQGKTLEEVTAAAQDAITKVASIGVAFSSCNIPGENRGDRVQNGTCELGMGIHGEPGVETLQFQSGGELVSLMVDKLLSAADKCSSKALLINNLGGFSALEMSLLTREVLRSSLAGDIELLAGPATVVSALDMKGFSLSVISLTDALREALLAPVDVAGWPALVRPHKPERVVAANRIPEHRFVPSRNEITQSVLATICKTLIRAESELNALDVLVGDGDTGSTFAGGARRILSALESGLLPLDKPDDLMIAVGEHLATAMGGSSGVLMSIMFNASGQKMAEGKTLGESISYGLSRMQYYGGANIGDRTMVDALSPAFSCIIQGGRLSEVARAAHTGAESTCSMAKAKAGRSSYLTSDNLDGVKDPGAYAVELVFAELNKRLS</sequence>
<dbReference type="SUPFAM" id="SSF82549">
    <property type="entry name" value="DAK1/DegV-like"/>
    <property type="match status" value="1"/>
</dbReference>
<dbReference type="GO" id="GO:0005524">
    <property type="term" value="F:ATP binding"/>
    <property type="evidence" value="ECO:0007669"/>
    <property type="project" value="UniProtKB-KW"/>
</dbReference>
<dbReference type="Gene3D" id="1.25.40.340">
    <property type="match status" value="1"/>
</dbReference>
<dbReference type="EMBL" id="CP023526">
    <property type="protein sequence ID" value="ATF95487.1"/>
    <property type="molecule type" value="Genomic_DNA"/>
</dbReference>
<dbReference type="AlphaFoldDB" id="A0A291E627"/>
<dbReference type="SUPFAM" id="SSF101473">
    <property type="entry name" value="DhaL-like"/>
    <property type="match status" value="1"/>
</dbReference>
<keyword evidence="2" id="KW-0547">Nucleotide-binding</keyword>
<dbReference type="Pfam" id="PF02733">
    <property type="entry name" value="Dak1"/>
    <property type="match status" value="1"/>
</dbReference>
<evidence type="ECO:0000313" key="10">
    <source>
        <dbReference type="Proteomes" id="UP000251197"/>
    </source>
</evidence>
<dbReference type="PROSITE" id="PS51481">
    <property type="entry name" value="DHAK"/>
    <property type="match status" value="1"/>
</dbReference>
<keyword evidence="7" id="KW-0614">Plasmid</keyword>
<name>A0A291E627_9ENTR</name>
<evidence type="ECO:0000256" key="2">
    <source>
        <dbReference type="ARBA" id="ARBA00022741"/>
    </source>
</evidence>
<dbReference type="GO" id="GO:0004371">
    <property type="term" value="F:glycerone kinase activity"/>
    <property type="evidence" value="ECO:0007669"/>
    <property type="project" value="UniProtKB-EC"/>
</dbReference>
<protein>
    <submittedName>
        <fullName evidence="7">Dihydroxyacetone kinase</fullName>
        <ecNumber evidence="8">2.7.1.29</ecNumber>
    </submittedName>
</protein>
<dbReference type="InterPro" id="IPR050861">
    <property type="entry name" value="Dihydroxyacetone_Kinase"/>
</dbReference>
<evidence type="ECO:0000256" key="4">
    <source>
        <dbReference type="ARBA" id="ARBA00022840"/>
    </source>
</evidence>
<accession>A0A291E627</accession>
<dbReference type="PANTHER" id="PTHR28629:SF4">
    <property type="entry name" value="TRIOKINASE_FMN CYCLASE"/>
    <property type="match status" value="1"/>
</dbReference>